<dbReference type="InterPro" id="IPR036582">
    <property type="entry name" value="Mao_N_sf"/>
</dbReference>
<keyword evidence="4" id="KW-1185">Reference proteome</keyword>
<feature type="signal peptide" evidence="1">
    <location>
        <begin position="1"/>
        <end position="25"/>
    </location>
</feature>
<evidence type="ECO:0000313" key="4">
    <source>
        <dbReference type="Proteomes" id="UP000637643"/>
    </source>
</evidence>
<comment type="caution">
    <text evidence="3">The sequence shown here is derived from an EMBL/GenBank/DDBJ whole genome shotgun (WGS) entry which is preliminary data.</text>
</comment>
<dbReference type="InterPro" id="IPR012854">
    <property type="entry name" value="Cu_amine_oxidase-like_N"/>
</dbReference>
<protein>
    <recommendedName>
        <fullName evidence="2">Copper amine oxidase-like N-terminal domain-containing protein</fullName>
    </recommendedName>
</protein>
<evidence type="ECO:0000313" key="3">
    <source>
        <dbReference type="EMBL" id="GGG11078.1"/>
    </source>
</evidence>
<reference evidence="3" key="2">
    <citation type="submission" date="2020-09" db="EMBL/GenBank/DDBJ databases">
        <authorList>
            <person name="Sun Q."/>
            <person name="Zhou Y."/>
        </authorList>
    </citation>
    <scope>NUCLEOTIDE SEQUENCE</scope>
    <source>
        <strain evidence="3">CGMCC 1.16134</strain>
    </source>
</reference>
<dbReference type="Proteomes" id="UP000637643">
    <property type="component" value="Unassembled WGS sequence"/>
</dbReference>
<dbReference type="AlphaFoldDB" id="A0A917FXH8"/>
<accession>A0A917FXH8</accession>
<dbReference type="SUPFAM" id="SSF55383">
    <property type="entry name" value="Copper amine oxidase, domain N"/>
    <property type="match status" value="1"/>
</dbReference>
<proteinExistence type="predicted"/>
<dbReference type="EMBL" id="BMKR01000052">
    <property type="protein sequence ID" value="GGG11078.1"/>
    <property type="molecule type" value="Genomic_DNA"/>
</dbReference>
<dbReference type="Pfam" id="PF07833">
    <property type="entry name" value="Cu_amine_oxidN1"/>
    <property type="match status" value="1"/>
</dbReference>
<dbReference type="RefSeq" id="WP_189032018.1">
    <property type="nucleotide sequence ID" value="NZ_BMKR01000052.1"/>
</dbReference>
<name>A0A917FXH8_9BACL</name>
<reference evidence="3" key="1">
    <citation type="journal article" date="2014" name="Int. J. Syst. Evol. Microbiol.">
        <title>Complete genome sequence of Corynebacterium casei LMG S-19264T (=DSM 44701T), isolated from a smear-ripened cheese.</title>
        <authorList>
            <consortium name="US DOE Joint Genome Institute (JGI-PGF)"/>
            <person name="Walter F."/>
            <person name="Albersmeier A."/>
            <person name="Kalinowski J."/>
            <person name="Ruckert C."/>
        </authorList>
    </citation>
    <scope>NUCLEOTIDE SEQUENCE</scope>
    <source>
        <strain evidence="3">CGMCC 1.16134</strain>
    </source>
</reference>
<evidence type="ECO:0000256" key="1">
    <source>
        <dbReference type="SAM" id="SignalP"/>
    </source>
</evidence>
<keyword evidence="1" id="KW-0732">Signal</keyword>
<organism evidence="3 4">
    <name type="scientific">Paenibacillus albidus</name>
    <dbReference type="NCBI Taxonomy" id="2041023"/>
    <lineage>
        <taxon>Bacteria</taxon>
        <taxon>Bacillati</taxon>
        <taxon>Bacillota</taxon>
        <taxon>Bacilli</taxon>
        <taxon>Bacillales</taxon>
        <taxon>Paenibacillaceae</taxon>
        <taxon>Paenibacillus</taxon>
    </lineage>
</organism>
<gene>
    <name evidence="3" type="ORF">GCM10010912_64380</name>
</gene>
<sequence>MVWKAVFRMMAGMVLFLSAATMVSAAPKLQVMVNNSSVEYGVQQANGRVMVPLAAFRSFKNIGLQWDVNAQKATITRDNTVIKIKAGERGAWINDKAVSLDVPAKNVDGRITVPLRFISEALGARVRVDAAANKVWIQERATTAIVQNYNGSDLAKSRLAALQMPVDESRAFKPISGKEEGLSSTYYFPAGRSDCYFVLHGDLVMYYEIKDNIQKMEWLARLDLSKEATNRGVASLFGHPIIEEDGVEPSIAPAYAYFNTNAWSSQIMYGMTYTDGTPAPAGQHLEWTDTLKSFIVPIPGETKVGKHG</sequence>
<evidence type="ECO:0000259" key="2">
    <source>
        <dbReference type="Pfam" id="PF07833"/>
    </source>
</evidence>
<feature type="domain" description="Copper amine oxidase-like N-terminal" evidence="2">
    <location>
        <begin position="33"/>
        <end position="136"/>
    </location>
</feature>
<dbReference type="Gene3D" id="3.30.457.10">
    <property type="entry name" value="Copper amine oxidase-like, N-terminal domain"/>
    <property type="match status" value="1"/>
</dbReference>
<feature type="chain" id="PRO_5037505286" description="Copper amine oxidase-like N-terminal domain-containing protein" evidence="1">
    <location>
        <begin position="26"/>
        <end position="308"/>
    </location>
</feature>